<evidence type="ECO:0000256" key="1">
    <source>
        <dbReference type="ARBA" id="ARBA00022598"/>
    </source>
</evidence>
<protein>
    <recommendedName>
        <fullName evidence="7">Formate-dependent phosphoribosylglycinamide formyltransferase</fullName>
        <ecNumber evidence="7">6.3.1.21</ecNumber>
    </recommendedName>
    <alternativeName>
        <fullName evidence="7">5'-phosphoribosylglycinamide transformylase 2</fullName>
    </alternativeName>
    <alternativeName>
        <fullName evidence="7">Formate-dependent GAR transformylase</fullName>
    </alternativeName>
    <alternativeName>
        <fullName evidence="7">GAR transformylase 2</fullName>
        <shortName evidence="7">GART 2</shortName>
    </alternativeName>
    <alternativeName>
        <fullName evidence="7">Non-folate glycinamide ribonucleotide transformylase</fullName>
    </alternativeName>
    <alternativeName>
        <fullName evidence="7">Phosphoribosylglycinamide formyltransferase 2</fullName>
    </alternativeName>
</protein>
<reference evidence="9 10" key="1">
    <citation type="submission" date="2024-04" db="EMBL/GenBank/DDBJ databases">
        <title>Flavobacterium sp. DGU38 16S ribosomal RNA gene Genome sequencing and assembly.</title>
        <authorList>
            <person name="Park S."/>
        </authorList>
    </citation>
    <scope>NUCLEOTIDE SEQUENCE [LARGE SCALE GENOMIC DNA]</scope>
    <source>
        <strain evidence="9 10">DGU38</strain>
    </source>
</reference>
<comment type="caution">
    <text evidence="9">The sequence shown here is derived from an EMBL/GenBank/DDBJ whole genome shotgun (WGS) entry which is preliminary data.</text>
</comment>
<dbReference type="PROSITE" id="PS50975">
    <property type="entry name" value="ATP_GRASP"/>
    <property type="match status" value="1"/>
</dbReference>
<accession>A0ABU9IM32</accession>
<dbReference type="Gene3D" id="3.40.50.20">
    <property type="match status" value="1"/>
</dbReference>
<dbReference type="NCBIfam" id="TIGR01142">
    <property type="entry name" value="purT"/>
    <property type="match status" value="1"/>
</dbReference>
<feature type="binding site" evidence="7">
    <location>
        <begin position="183"/>
        <end position="186"/>
    </location>
    <ligand>
        <name>ATP</name>
        <dbReference type="ChEBI" id="CHEBI:30616"/>
    </ligand>
</feature>
<feature type="binding site" evidence="7">
    <location>
        <begin position="148"/>
        <end position="153"/>
    </location>
    <ligand>
        <name>ATP</name>
        <dbReference type="ChEBI" id="CHEBI:30616"/>
    </ligand>
</feature>
<dbReference type="Pfam" id="PF21244">
    <property type="entry name" value="PurT_C"/>
    <property type="match status" value="1"/>
</dbReference>
<feature type="binding site" evidence="7">
    <location>
        <begin position="353"/>
        <end position="354"/>
    </location>
    <ligand>
        <name>N(1)-(5-phospho-beta-D-ribosyl)glycinamide</name>
        <dbReference type="ChEBI" id="CHEBI:143788"/>
    </ligand>
</feature>
<comment type="similarity">
    <text evidence="7">Belongs to the PurK/PurT family.</text>
</comment>
<proteinExistence type="inferred from homology"/>
<dbReference type="RefSeq" id="WP_341690353.1">
    <property type="nucleotide sequence ID" value="NZ_JBBYHS010000005.1"/>
</dbReference>
<evidence type="ECO:0000256" key="3">
    <source>
        <dbReference type="ARBA" id="ARBA00022741"/>
    </source>
</evidence>
<keyword evidence="3 7" id="KW-0547">Nucleotide-binding</keyword>
<dbReference type="SUPFAM" id="SSF56059">
    <property type="entry name" value="Glutathione synthetase ATP-binding domain-like"/>
    <property type="match status" value="1"/>
</dbReference>
<evidence type="ECO:0000313" key="9">
    <source>
        <dbReference type="EMBL" id="MEL1253225.1"/>
    </source>
</evidence>
<feature type="domain" description="ATP-grasp" evidence="8">
    <location>
        <begin position="107"/>
        <end position="298"/>
    </location>
</feature>
<organism evidence="9 10">
    <name type="scientific">Flavobacterium calami</name>
    <dbReference type="NCBI Taxonomy" id="3139144"/>
    <lineage>
        <taxon>Bacteria</taxon>
        <taxon>Pseudomonadati</taxon>
        <taxon>Bacteroidota</taxon>
        <taxon>Flavobacteriia</taxon>
        <taxon>Flavobacteriales</taxon>
        <taxon>Flavobacteriaceae</taxon>
        <taxon>Flavobacterium</taxon>
    </lineage>
</organism>
<dbReference type="Gene3D" id="3.30.470.20">
    <property type="entry name" value="ATP-grasp fold, B domain"/>
    <property type="match status" value="1"/>
</dbReference>
<comment type="catalytic activity">
    <reaction evidence="7">
        <text>N(1)-(5-phospho-beta-D-ribosyl)glycinamide + formate + ATP = N(2)-formyl-N(1)-(5-phospho-beta-D-ribosyl)glycinamide + ADP + phosphate + H(+)</text>
        <dbReference type="Rhea" id="RHEA:24829"/>
        <dbReference type="ChEBI" id="CHEBI:15378"/>
        <dbReference type="ChEBI" id="CHEBI:15740"/>
        <dbReference type="ChEBI" id="CHEBI:30616"/>
        <dbReference type="ChEBI" id="CHEBI:43474"/>
        <dbReference type="ChEBI" id="CHEBI:143788"/>
        <dbReference type="ChEBI" id="CHEBI:147286"/>
        <dbReference type="ChEBI" id="CHEBI:456216"/>
        <dbReference type="EC" id="6.3.1.21"/>
    </reaction>
</comment>
<dbReference type="InterPro" id="IPR011054">
    <property type="entry name" value="Rudment_hybrid_motif"/>
</dbReference>
<dbReference type="Pfam" id="PF22660">
    <property type="entry name" value="RS_preATP-grasp-like"/>
    <property type="match status" value="1"/>
</dbReference>
<evidence type="ECO:0000256" key="7">
    <source>
        <dbReference type="HAMAP-Rule" id="MF_01643"/>
    </source>
</evidence>
<dbReference type="PANTHER" id="PTHR43055">
    <property type="entry name" value="FORMATE-DEPENDENT PHOSPHORIBOSYLGLYCINAMIDE FORMYLTRANSFERASE"/>
    <property type="match status" value="1"/>
</dbReference>
<dbReference type="HAMAP" id="MF_01643">
    <property type="entry name" value="PurT"/>
    <property type="match status" value="1"/>
</dbReference>
<name>A0ABU9IM32_9FLAO</name>
<dbReference type="InterPro" id="IPR013815">
    <property type="entry name" value="ATP_grasp_subdomain_1"/>
</dbReference>
<feature type="binding site" evidence="7">
    <location>
        <position position="143"/>
    </location>
    <ligand>
        <name>ATP</name>
        <dbReference type="ChEBI" id="CHEBI:30616"/>
    </ligand>
</feature>
<keyword evidence="10" id="KW-1185">Reference proteome</keyword>
<dbReference type="Proteomes" id="UP001485226">
    <property type="component" value="Unassembled WGS sequence"/>
</dbReference>
<evidence type="ECO:0000256" key="6">
    <source>
        <dbReference type="ARBA" id="ARBA00022842"/>
    </source>
</evidence>
<dbReference type="PANTHER" id="PTHR43055:SF1">
    <property type="entry name" value="FORMATE-DEPENDENT PHOSPHORIBOSYLGLYCINAMIDE FORMYLTRANSFERASE"/>
    <property type="match status" value="1"/>
</dbReference>
<keyword evidence="5 7" id="KW-0067">ATP-binding</keyword>
<sequence length="386" mass="42391">MKILLLGSGELGKEFTIAAQRIGQTIIAVDSYENAPAMQVAHGFEVINMLDGEALDLIVAKHQPDFIVPEIEAIRTERFYDYEKQGITVVPSAKAANFTMNRKAIRDLAAKELGLKTAKYQYATSAEELQKAVQEVGIPCVVKPLMSSSGKGQSTIKSENDIEKAWQYAVAGSRGDVIEVIVEAFVDFHSEITLLTITQNNNPTLFCSPIGHRQERGDYQESWQPALVSEKDLYEAQDMAEKITEALGGAGLFGVEFFLTNEGVYFSELSPRPHDTGMVTLAGTQNFNEFELHLRAILSLPIFEITLEKAGASAVILASEDSANPTFSGIEKVAALPKTDFRIFGKPTSRPYRRMGVVLSHDTLSTPINEVIERAKETAKLITVNS</sequence>
<keyword evidence="1 7" id="KW-0436">Ligase</keyword>
<evidence type="ECO:0000256" key="2">
    <source>
        <dbReference type="ARBA" id="ARBA00022723"/>
    </source>
</evidence>
<keyword evidence="2 7" id="KW-0479">Metal-binding</keyword>
<dbReference type="InterPro" id="IPR054350">
    <property type="entry name" value="PurT/PurK_preATP-grasp"/>
</dbReference>
<dbReference type="InterPro" id="IPR011761">
    <property type="entry name" value="ATP-grasp"/>
</dbReference>
<dbReference type="SUPFAM" id="SSF51246">
    <property type="entry name" value="Rudiment single hybrid motif"/>
    <property type="match status" value="1"/>
</dbReference>
<evidence type="ECO:0000256" key="5">
    <source>
        <dbReference type="ARBA" id="ARBA00022840"/>
    </source>
</evidence>
<keyword evidence="9" id="KW-0808">Transferase</keyword>
<feature type="binding site" evidence="7">
    <location>
        <position position="275"/>
    </location>
    <ligand>
        <name>N(1)-(5-phospho-beta-D-ribosyl)glycinamide</name>
        <dbReference type="ChEBI" id="CHEBI:143788"/>
    </ligand>
</feature>
<keyword evidence="6 7" id="KW-0460">Magnesium</keyword>
<dbReference type="InterPro" id="IPR005862">
    <property type="entry name" value="PurT"/>
</dbReference>
<evidence type="ECO:0000259" key="8">
    <source>
        <dbReference type="PROSITE" id="PS50975"/>
    </source>
</evidence>
<dbReference type="EMBL" id="JBBYHS010000005">
    <property type="protein sequence ID" value="MEL1253225.1"/>
    <property type="molecule type" value="Genomic_DNA"/>
</dbReference>
<feature type="binding site" evidence="7">
    <location>
        <begin position="10"/>
        <end position="11"/>
    </location>
    <ligand>
        <name>N(1)-(5-phospho-beta-D-ribosyl)glycinamide</name>
        <dbReference type="ChEBI" id="CHEBI:143788"/>
    </ligand>
</feature>
<feature type="binding site" evidence="7">
    <location>
        <position position="256"/>
    </location>
    <ligand>
        <name>Mg(2+)</name>
        <dbReference type="ChEBI" id="CHEBI:18420"/>
    </ligand>
</feature>
<dbReference type="InterPro" id="IPR048740">
    <property type="entry name" value="PurT_C"/>
</dbReference>
<dbReference type="Pfam" id="PF02222">
    <property type="entry name" value="ATP-grasp"/>
    <property type="match status" value="1"/>
</dbReference>
<feature type="binding site" evidence="7">
    <location>
        <position position="70"/>
    </location>
    <ligand>
        <name>N(1)-(5-phospho-beta-D-ribosyl)glycinamide</name>
        <dbReference type="ChEBI" id="CHEBI:143788"/>
    </ligand>
</feature>
<comment type="function">
    <text evidence="7">Involved in the de novo purine biosynthesis. Catalyzes the transfer of formate to 5-phospho-ribosyl-glycinamide (GAR), producing 5-phospho-ribosyl-N-formylglycinamide (FGAR). Formate is provided by PurU via hydrolysis of 10-formyl-tetrahydrofolate.</text>
</comment>
<dbReference type="NCBIfam" id="NF006766">
    <property type="entry name" value="PRK09288.1"/>
    <property type="match status" value="1"/>
</dbReference>
<evidence type="ECO:0000313" key="10">
    <source>
        <dbReference type="Proteomes" id="UP001485226"/>
    </source>
</evidence>
<gene>
    <name evidence="7 9" type="primary">purT</name>
    <name evidence="9" type="ORF">AAEO57_05540</name>
</gene>
<feature type="binding site" evidence="7">
    <location>
        <position position="102"/>
    </location>
    <ligand>
        <name>ATP</name>
        <dbReference type="ChEBI" id="CHEBI:30616"/>
    </ligand>
</feature>
<dbReference type="InterPro" id="IPR016185">
    <property type="entry name" value="PreATP-grasp_dom_sf"/>
</dbReference>
<evidence type="ECO:0000256" key="4">
    <source>
        <dbReference type="ARBA" id="ARBA00022755"/>
    </source>
</evidence>
<dbReference type="EC" id="6.3.1.21" evidence="7"/>
<dbReference type="Gene3D" id="3.30.1490.20">
    <property type="entry name" value="ATP-grasp fold, A domain"/>
    <property type="match status" value="1"/>
</dbReference>
<feature type="binding site" evidence="7">
    <location>
        <position position="191"/>
    </location>
    <ligand>
        <name>ATP</name>
        <dbReference type="ChEBI" id="CHEBI:30616"/>
    </ligand>
</feature>
<dbReference type="InterPro" id="IPR003135">
    <property type="entry name" value="ATP-grasp_carboxylate-amine"/>
</dbReference>
<comment type="subunit">
    <text evidence="7">Homodimer.</text>
</comment>
<dbReference type="SUPFAM" id="SSF52440">
    <property type="entry name" value="PreATP-grasp domain"/>
    <property type="match status" value="1"/>
</dbReference>
<feature type="binding site" evidence="7">
    <location>
        <position position="268"/>
    </location>
    <ligand>
        <name>Mg(2+)</name>
        <dbReference type="ChEBI" id="CHEBI:18420"/>
    </ligand>
</feature>
<keyword evidence="4 7" id="KW-0658">Purine biosynthesis</keyword>
<dbReference type="GO" id="GO:0016740">
    <property type="term" value="F:transferase activity"/>
    <property type="evidence" value="ECO:0007669"/>
    <property type="project" value="UniProtKB-KW"/>
</dbReference>
<comment type="pathway">
    <text evidence="7">Purine metabolism; IMP biosynthesis via de novo pathway; N(2)-formyl-N(1)-(5-phospho-D-ribosyl)glycinamide from N(1)-(5-phospho-D-ribosyl)glycinamide (formate route): step 1/1.</text>
</comment>
<feature type="binding site" evidence="7">
    <location>
        <position position="346"/>
    </location>
    <ligand>
        <name>N(1)-(5-phospho-beta-D-ribosyl)glycinamide</name>
        <dbReference type="ChEBI" id="CHEBI:143788"/>
    </ligand>
</feature>